<organism evidence="2 3">
    <name type="scientific">Usitatibacter palustris</name>
    <dbReference type="NCBI Taxonomy" id="2732487"/>
    <lineage>
        <taxon>Bacteria</taxon>
        <taxon>Pseudomonadati</taxon>
        <taxon>Pseudomonadota</taxon>
        <taxon>Betaproteobacteria</taxon>
        <taxon>Nitrosomonadales</taxon>
        <taxon>Usitatibacteraceae</taxon>
        <taxon>Usitatibacter</taxon>
    </lineage>
</organism>
<feature type="transmembrane region" description="Helical" evidence="1">
    <location>
        <begin position="40"/>
        <end position="58"/>
    </location>
</feature>
<keyword evidence="1" id="KW-0472">Membrane</keyword>
<proteinExistence type="predicted"/>
<keyword evidence="1" id="KW-1133">Transmembrane helix</keyword>
<sequence>MTKYVWKDPGTKVRIMFGCAALIAVLVFIDGLLKGEILRALAGAVFAWPFLTFMIKGVPVPEEWARSVGRQMDNILSMRPGGTSRVFHWVIIALGVVIGLASFFGAYLLLTASLDTIESFLPTAARGIRRAAERDSEMSERMGFAVIFIFAGGAALFTAWKRAKE</sequence>
<dbReference type="RefSeq" id="WP_171161566.1">
    <property type="nucleotide sequence ID" value="NZ_CP053073.1"/>
</dbReference>
<evidence type="ECO:0000256" key="1">
    <source>
        <dbReference type="SAM" id="Phobius"/>
    </source>
</evidence>
<feature type="transmembrane region" description="Helical" evidence="1">
    <location>
        <begin position="142"/>
        <end position="160"/>
    </location>
</feature>
<feature type="transmembrane region" description="Helical" evidence="1">
    <location>
        <begin position="86"/>
        <end position="110"/>
    </location>
</feature>
<name>A0A6M4H5A4_9PROT</name>
<gene>
    <name evidence="2" type="ORF">DSM104440_01652</name>
</gene>
<reference evidence="2 3" key="1">
    <citation type="submission" date="2020-04" db="EMBL/GenBank/DDBJ databases">
        <title>Usitatibacter rugosus gen. nov., sp. nov. and Usitatibacter palustris sp. nov., novel members of Usitatibacteraceae fam. nov. within the order Nitrosomonadales isolated from soil.</title>
        <authorList>
            <person name="Huber K.J."/>
            <person name="Neumann-Schaal M."/>
            <person name="Geppert A."/>
            <person name="Luckner M."/>
            <person name="Wanner G."/>
            <person name="Overmann J."/>
        </authorList>
    </citation>
    <scope>NUCLEOTIDE SEQUENCE [LARGE SCALE GENOMIC DNA]</scope>
    <source>
        <strain evidence="2 3">Swamp67</strain>
    </source>
</reference>
<evidence type="ECO:0000313" key="2">
    <source>
        <dbReference type="EMBL" id="QJR14839.1"/>
    </source>
</evidence>
<dbReference type="KEGG" id="upl:DSM104440_01652"/>
<keyword evidence="1" id="KW-0812">Transmembrane</keyword>
<dbReference type="Proteomes" id="UP000503096">
    <property type="component" value="Chromosome"/>
</dbReference>
<dbReference type="AlphaFoldDB" id="A0A6M4H5A4"/>
<dbReference type="InParanoid" id="A0A6M4H5A4"/>
<evidence type="ECO:0000313" key="3">
    <source>
        <dbReference type="Proteomes" id="UP000503096"/>
    </source>
</evidence>
<accession>A0A6M4H5A4</accession>
<keyword evidence="3" id="KW-1185">Reference proteome</keyword>
<dbReference type="EMBL" id="CP053073">
    <property type="protein sequence ID" value="QJR14839.1"/>
    <property type="molecule type" value="Genomic_DNA"/>
</dbReference>
<feature type="transmembrane region" description="Helical" evidence="1">
    <location>
        <begin position="15"/>
        <end position="33"/>
    </location>
</feature>
<protein>
    <submittedName>
        <fullName evidence="2">Uncharacterized protein</fullName>
    </submittedName>
</protein>